<accession>A0ABR2K1A2</accession>
<proteinExistence type="predicted"/>
<dbReference type="Gene3D" id="1.10.510.10">
    <property type="entry name" value="Transferase(Phosphotransferase) domain 1"/>
    <property type="match status" value="1"/>
</dbReference>
<dbReference type="Proteomes" id="UP001470230">
    <property type="component" value="Unassembled WGS sequence"/>
</dbReference>
<dbReference type="InterPro" id="IPR050588">
    <property type="entry name" value="WNK_Ser-Thr_kinase"/>
</dbReference>
<feature type="region of interest" description="Disordered" evidence="1">
    <location>
        <begin position="1"/>
        <end position="27"/>
    </location>
</feature>
<protein>
    <recommendedName>
        <fullName evidence="2">Protein kinase domain-containing protein</fullName>
    </recommendedName>
</protein>
<dbReference type="PROSITE" id="PS50011">
    <property type="entry name" value="PROTEIN_KINASE_DOM"/>
    <property type="match status" value="1"/>
</dbReference>
<feature type="domain" description="Protein kinase" evidence="2">
    <location>
        <begin position="62"/>
        <end position="311"/>
    </location>
</feature>
<comment type="caution">
    <text evidence="3">The sequence shown here is derived from an EMBL/GenBank/DDBJ whole genome shotgun (WGS) entry which is preliminary data.</text>
</comment>
<organism evidence="3 4">
    <name type="scientific">Tritrichomonas musculus</name>
    <dbReference type="NCBI Taxonomy" id="1915356"/>
    <lineage>
        <taxon>Eukaryota</taxon>
        <taxon>Metamonada</taxon>
        <taxon>Parabasalia</taxon>
        <taxon>Tritrichomonadida</taxon>
        <taxon>Tritrichomonadidae</taxon>
        <taxon>Tritrichomonas</taxon>
    </lineage>
</organism>
<sequence>MNNSSSQKQNFINSNSNNQPQITLPRQSAEDVWREQLLINPSCPQIQPQPKKSRVVDPSNRFLRREKLKEESHIVTFRSLDQEEGTEVLWHEVNLANADKDQIQKLCTDIKILGHLNAPHIINLHHAWLDKTRKLLVLITELFSEQTIRSYVKDVLHNPSRTVIGNWCIHILDGLEHLHSQLPPLIHNNIRCDNIFIDSSEGLVKLGLFNIDNYLGDPFPPLSAPETQKNILDPKSDVWDLGLAVIEMATGQQPYSEFSTPESLRTAIKEQRLPQAFSEISDTIVADFVNTCLLPFEQRPSTFQLIEHSLIVELLPDGDNSYRCSDMSPRQSTKEISDDLAAALEQGQKEIMSKLKESPEFIDLLKKQFAEKNKLKETHAAQRKFMIQKIRERIRNKKNINADLIDFHS</sequence>
<feature type="compositionally biased region" description="Polar residues" evidence="1">
    <location>
        <begin position="1"/>
        <end position="26"/>
    </location>
</feature>
<name>A0ABR2K1A2_9EUKA</name>
<keyword evidence="4" id="KW-1185">Reference proteome</keyword>
<dbReference type="PANTHER" id="PTHR13902">
    <property type="entry name" value="SERINE/THREONINE-PROTEIN KINASE WNK WITH NO LYSINE -RELATED"/>
    <property type="match status" value="1"/>
</dbReference>
<dbReference type="InterPro" id="IPR000719">
    <property type="entry name" value="Prot_kinase_dom"/>
</dbReference>
<evidence type="ECO:0000313" key="3">
    <source>
        <dbReference type="EMBL" id="KAK8884746.1"/>
    </source>
</evidence>
<dbReference type="Gene3D" id="3.30.200.20">
    <property type="entry name" value="Phosphorylase Kinase, domain 1"/>
    <property type="match status" value="1"/>
</dbReference>
<dbReference type="Pfam" id="PF00069">
    <property type="entry name" value="Pkinase"/>
    <property type="match status" value="1"/>
</dbReference>
<reference evidence="3 4" key="1">
    <citation type="submission" date="2024-04" db="EMBL/GenBank/DDBJ databases">
        <title>Tritrichomonas musculus Genome.</title>
        <authorList>
            <person name="Alves-Ferreira E."/>
            <person name="Grigg M."/>
            <person name="Lorenzi H."/>
            <person name="Galac M."/>
        </authorList>
    </citation>
    <scope>NUCLEOTIDE SEQUENCE [LARGE SCALE GENOMIC DNA]</scope>
    <source>
        <strain evidence="3 4">EAF2021</strain>
    </source>
</reference>
<dbReference type="InterPro" id="IPR011009">
    <property type="entry name" value="Kinase-like_dom_sf"/>
</dbReference>
<dbReference type="EMBL" id="JAPFFF010000008">
    <property type="protein sequence ID" value="KAK8884746.1"/>
    <property type="molecule type" value="Genomic_DNA"/>
</dbReference>
<gene>
    <name evidence="3" type="ORF">M9Y10_043866</name>
</gene>
<dbReference type="SUPFAM" id="SSF56112">
    <property type="entry name" value="Protein kinase-like (PK-like)"/>
    <property type="match status" value="1"/>
</dbReference>
<evidence type="ECO:0000259" key="2">
    <source>
        <dbReference type="PROSITE" id="PS50011"/>
    </source>
</evidence>
<evidence type="ECO:0000313" key="4">
    <source>
        <dbReference type="Proteomes" id="UP001470230"/>
    </source>
</evidence>
<evidence type="ECO:0000256" key="1">
    <source>
        <dbReference type="SAM" id="MobiDB-lite"/>
    </source>
</evidence>